<dbReference type="EMBL" id="WHJF01000028">
    <property type="protein sequence ID" value="NHZ63181.1"/>
    <property type="molecule type" value="Genomic_DNA"/>
</dbReference>
<gene>
    <name evidence="3" type="ORF">F1735_12845</name>
</gene>
<protein>
    <submittedName>
        <fullName evidence="3">Uncharacterized protein</fullName>
    </submittedName>
</protein>
<evidence type="ECO:0000256" key="2">
    <source>
        <dbReference type="SAM" id="Phobius"/>
    </source>
</evidence>
<sequence>MTMKPNDRAGRRARGQGPLVLKAAPHPGPAAEPARDPWRQALIVLFIGVLLSALTLLLWLRSPDGQCTATMTAGCAIGGSNASPPVQQAASDAAHALGTLHGLGFALTCAFACYVSCATPWSAQMMKRGPDRRCTDLAWVGALLVGINLFVLIFHFGLMPLADWAWQAHGGLAVPYHDIPSTRDLRPDDVVGAAYRSGQGVGMLLAGAMAVAVMTVKRYRTGRR</sequence>
<dbReference type="Proteomes" id="UP000610594">
    <property type="component" value="Unassembled WGS sequence"/>
</dbReference>
<keyword evidence="2" id="KW-1133">Transmembrane helix</keyword>
<feature type="transmembrane region" description="Helical" evidence="2">
    <location>
        <begin position="193"/>
        <end position="216"/>
    </location>
</feature>
<feature type="compositionally biased region" description="Basic and acidic residues" evidence="1">
    <location>
        <begin position="1"/>
        <end position="10"/>
    </location>
</feature>
<proteinExistence type="predicted"/>
<feature type="transmembrane region" description="Helical" evidence="2">
    <location>
        <begin position="93"/>
        <end position="117"/>
    </location>
</feature>
<feature type="transmembrane region" description="Helical" evidence="2">
    <location>
        <begin position="137"/>
        <end position="158"/>
    </location>
</feature>
<feature type="compositionally biased region" description="Low complexity" evidence="1">
    <location>
        <begin position="23"/>
        <end position="32"/>
    </location>
</feature>
<feature type="transmembrane region" description="Helical" evidence="2">
    <location>
        <begin position="41"/>
        <end position="60"/>
    </location>
</feature>
<name>A0ABX0MK80_9BURK</name>
<comment type="caution">
    <text evidence="3">The sequence shown here is derived from an EMBL/GenBank/DDBJ whole genome shotgun (WGS) entry which is preliminary data.</text>
</comment>
<keyword evidence="4" id="KW-1185">Reference proteome</keyword>
<evidence type="ECO:0000256" key="1">
    <source>
        <dbReference type="SAM" id="MobiDB-lite"/>
    </source>
</evidence>
<accession>A0ABX0MK80</accession>
<organism evidence="3 4">
    <name type="scientific">Massilia genomosp. 1</name>
    <dbReference type="NCBI Taxonomy" id="2609280"/>
    <lineage>
        <taxon>Bacteria</taxon>
        <taxon>Pseudomonadati</taxon>
        <taxon>Pseudomonadota</taxon>
        <taxon>Betaproteobacteria</taxon>
        <taxon>Burkholderiales</taxon>
        <taxon>Oxalobacteraceae</taxon>
        <taxon>Telluria group</taxon>
        <taxon>Massilia</taxon>
    </lineage>
</organism>
<dbReference type="RefSeq" id="WP_167237302.1">
    <property type="nucleotide sequence ID" value="NZ_WHJF01000028.1"/>
</dbReference>
<evidence type="ECO:0000313" key="3">
    <source>
        <dbReference type="EMBL" id="NHZ63181.1"/>
    </source>
</evidence>
<keyword evidence="2" id="KW-0472">Membrane</keyword>
<reference evidence="3 4" key="1">
    <citation type="submission" date="2019-10" db="EMBL/GenBank/DDBJ databases">
        <title>Taxonomy of Antarctic Massilia spp.: description of Massilia rubra sp. nov., Massilia aquatica sp. nov., Massilia mucilaginosa sp. nov., Massilia frigida sp. nov. isolated from streams, lakes and regoliths.</title>
        <authorList>
            <person name="Holochova P."/>
            <person name="Sedlacek I."/>
            <person name="Kralova S."/>
            <person name="Maslanova I."/>
            <person name="Busse H.-J."/>
            <person name="Stankova E."/>
            <person name="Vrbovska V."/>
            <person name="Kovarovic V."/>
            <person name="Bartak M."/>
            <person name="Svec P."/>
            <person name="Pantucek R."/>
        </authorList>
    </citation>
    <scope>NUCLEOTIDE SEQUENCE [LARGE SCALE GENOMIC DNA]</scope>
    <source>
        <strain evidence="3 4">CCM 8694</strain>
    </source>
</reference>
<feature type="region of interest" description="Disordered" evidence="1">
    <location>
        <begin position="1"/>
        <end position="33"/>
    </location>
</feature>
<keyword evidence="2" id="KW-0812">Transmembrane</keyword>
<evidence type="ECO:0000313" key="4">
    <source>
        <dbReference type="Proteomes" id="UP000610594"/>
    </source>
</evidence>